<comment type="caution">
    <text evidence="1">The sequence shown here is derived from an EMBL/GenBank/DDBJ whole genome shotgun (WGS) entry which is preliminary data.</text>
</comment>
<organism evidence="1 2">
    <name type="scientific">Bradyrhizobium lupini HPC(L)</name>
    <dbReference type="NCBI Taxonomy" id="1229491"/>
    <lineage>
        <taxon>Bacteria</taxon>
        <taxon>Pseudomonadati</taxon>
        <taxon>Pseudomonadota</taxon>
        <taxon>Alphaproteobacteria</taxon>
        <taxon>Hyphomicrobiales</taxon>
        <taxon>Nitrobacteraceae</taxon>
        <taxon>Bradyrhizobium</taxon>
    </lineage>
</organism>
<protein>
    <submittedName>
        <fullName evidence="1">Uncharacterized protein</fullName>
    </submittedName>
</protein>
<dbReference type="Proteomes" id="UP000017668">
    <property type="component" value="Unassembled WGS sequence"/>
</dbReference>
<sequence length="102" mass="11286">MRMRNEPAAGQDMDRAPVSFSAQRQHLIDHREAGTKDTDTIPALHPGQPSRLPAVVHHALHALFTFCDSLHRQTCSTNAETQNDIAYLQRLAVFQGEGKAAL</sequence>
<accession>A0ABN0HL26</accession>
<evidence type="ECO:0000313" key="2">
    <source>
        <dbReference type="Proteomes" id="UP000017668"/>
    </source>
</evidence>
<evidence type="ECO:0000313" key="1">
    <source>
        <dbReference type="EMBL" id="EKJ95277.1"/>
    </source>
</evidence>
<name>A0ABN0HL26_RHILU</name>
<reference evidence="1 2" key="1">
    <citation type="journal article" date="2013" name="Genome Announc.">
        <title>Genome Sequence of Rhizobium lupini HPC(L) Isolated from Saline Desert Soil, Kutch (Gujarat).</title>
        <authorList>
            <person name="Agarwal L."/>
            <person name="Purohit H.J."/>
        </authorList>
    </citation>
    <scope>NUCLEOTIDE SEQUENCE [LARGE SCALE GENOMIC DNA]</scope>
    <source>
        <strain evidence="2">HPC(L)</strain>
    </source>
</reference>
<keyword evidence="2" id="KW-1185">Reference proteome</keyword>
<gene>
    <name evidence="1" type="ORF">C241_14025</name>
</gene>
<dbReference type="EMBL" id="AMQQ01000019">
    <property type="protein sequence ID" value="EKJ95277.1"/>
    <property type="molecule type" value="Genomic_DNA"/>
</dbReference>
<proteinExistence type="predicted"/>